<organism evidence="17 18">
    <name type="scientific">Bradyrhizobium cajani</name>
    <dbReference type="NCBI Taxonomy" id="1928661"/>
    <lineage>
        <taxon>Bacteria</taxon>
        <taxon>Pseudomonadati</taxon>
        <taxon>Pseudomonadota</taxon>
        <taxon>Alphaproteobacteria</taxon>
        <taxon>Hyphomicrobiales</taxon>
        <taxon>Nitrobacteraceae</taxon>
        <taxon>Bradyrhizobium</taxon>
    </lineage>
</organism>
<dbReference type="GO" id="GO:0033539">
    <property type="term" value="P:fatty acid beta-oxidation using acyl-CoA dehydrogenase"/>
    <property type="evidence" value="ECO:0007669"/>
    <property type="project" value="InterPro"/>
</dbReference>
<comment type="cofactor">
    <cofactor evidence="1">
        <name>FAD</name>
        <dbReference type="ChEBI" id="CHEBI:57692"/>
    </cofactor>
</comment>
<evidence type="ECO:0000256" key="4">
    <source>
        <dbReference type="ARBA" id="ARBA00012033"/>
    </source>
</evidence>
<evidence type="ECO:0000256" key="1">
    <source>
        <dbReference type="ARBA" id="ARBA00001974"/>
    </source>
</evidence>
<evidence type="ECO:0000256" key="9">
    <source>
        <dbReference type="ARBA" id="ARBA00022832"/>
    </source>
</evidence>
<dbReference type="SUPFAM" id="SSF47203">
    <property type="entry name" value="Acyl-CoA dehydrogenase C-terminal domain-like"/>
    <property type="match status" value="1"/>
</dbReference>
<comment type="similarity">
    <text evidence="3">Belongs to the acyl-CoA dehydrogenase family.</text>
</comment>
<name>A0A844T712_9BRAD</name>
<dbReference type="InterPro" id="IPR013786">
    <property type="entry name" value="AcylCoA_DH/ox_N"/>
</dbReference>
<comment type="catalytic activity">
    <reaction evidence="12">
        <text>a medium-chain 2,3-saturated fatty acyl-CoA + oxidized [electron-transfer flavoprotein] + H(+) = a medium-chain (2E)-enoyl-CoA + reduced [electron-transfer flavoprotein]</text>
        <dbReference type="Rhea" id="RHEA:14477"/>
        <dbReference type="Rhea" id="RHEA-COMP:10685"/>
        <dbReference type="Rhea" id="RHEA-COMP:10686"/>
        <dbReference type="ChEBI" id="CHEBI:15378"/>
        <dbReference type="ChEBI" id="CHEBI:57692"/>
        <dbReference type="ChEBI" id="CHEBI:58307"/>
        <dbReference type="ChEBI" id="CHEBI:83723"/>
        <dbReference type="ChEBI" id="CHEBI:83726"/>
        <dbReference type="EC" id="1.3.8.7"/>
    </reaction>
</comment>
<dbReference type="Gene3D" id="1.10.540.10">
    <property type="entry name" value="Acyl-CoA dehydrogenase/oxidase, N-terminal domain"/>
    <property type="match status" value="1"/>
</dbReference>
<evidence type="ECO:0000256" key="8">
    <source>
        <dbReference type="ARBA" id="ARBA00022827"/>
    </source>
</evidence>
<dbReference type="SUPFAM" id="SSF56645">
    <property type="entry name" value="Acyl-CoA dehydrogenase NM domain-like"/>
    <property type="match status" value="1"/>
</dbReference>
<dbReference type="Proteomes" id="UP000449969">
    <property type="component" value="Unassembled WGS sequence"/>
</dbReference>
<keyword evidence="7" id="KW-0285">Flavoprotein</keyword>
<dbReference type="InterPro" id="IPR046373">
    <property type="entry name" value="Acyl-CoA_Oxase/DH_mid-dom_sf"/>
</dbReference>
<evidence type="ECO:0000256" key="5">
    <source>
        <dbReference type="ARBA" id="ARBA00012040"/>
    </source>
</evidence>
<evidence type="ECO:0000259" key="16">
    <source>
        <dbReference type="Pfam" id="PF09317"/>
    </source>
</evidence>
<dbReference type="PANTHER" id="PTHR48083">
    <property type="entry name" value="MEDIUM-CHAIN SPECIFIC ACYL-COA DEHYDROGENASE, MITOCHONDRIAL-RELATED"/>
    <property type="match status" value="1"/>
</dbReference>
<dbReference type="InterPro" id="IPR036250">
    <property type="entry name" value="AcylCo_DH-like_C"/>
</dbReference>
<dbReference type="GO" id="GO:0050660">
    <property type="term" value="F:flavin adenine dinucleotide binding"/>
    <property type="evidence" value="ECO:0007669"/>
    <property type="project" value="InterPro"/>
</dbReference>
<dbReference type="Gene3D" id="1.20.140.10">
    <property type="entry name" value="Butyryl-CoA Dehydrogenase, subunit A, domain 3"/>
    <property type="match status" value="2"/>
</dbReference>
<dbReference type="OrthoDB" id="9802447at2"/>
<proteinExistence type="inferred from homology"/>
<dbReference type="InterPro" id="IPR009075">
    <property type="entry name" value="AcylCo_DH/oxidase_C"/>
</dbReference>
<comment type="catalytic activity">
    <reaction evidence="13">
        <text>a long-chain 2,3-saturated fatty acyl-CoA + oxidized [electron-transfer flavoprotein] + H(+) = a long-chain (2E)-enoyl-CoA + reduced [electron-transfer flavoprotein]</text>
        <dbReference type="Rhea" id="RHEA:17721"/>
        <dbReference type="Rhea" id="RHEA-COMP:10685"/>
        <dbReference type="Rhea" id="RHEA-COMP:10686"/>
        <dbReference type="ChEBI" id="CHEBI:15378"/>
        <dbReference type="ChEBI" id="CHEBI:57692"/>
        <dbReference type="ChEBI" id="CHEBI:58307"/>
        <dbReference type="ChEBI" id="CHEBI:83721"/>
        <dbReference type="ChEBI" id="CHEBI:83727"/>
        <dbReference type="EC" id="1.3.8.8"/>
    </reaction>
</comment>
<sequence length="759" mass="83438">MRSAMSFRRDIITKPIFSRARGVLPAMSATEREALEAGDVWWDADLFTGNPDWSKLLKVPQARLTDEEQAFLNGPVDELCAMLDEWKIFWEWRDLPHDVWHFVKREKFFGMIIPKEFGGLGFSPYAHSEVVRKISTRSIAAAVTVMVPNSLGPGELLMRFGTKEQQARWLPRLADGRDIPCFGLTSPEAGSDAASMVDTGIICKGNFEGREVVGLRLNWHKRYITLGPVATLLGLAFKAYDPDHLVGQQDELGITVALIPTNLPGVEIGHRHLPSMQVFQNGPNRGRDVFIPLDYVIGGQERLGQGWKMLMTALAAGRGISLPSLSAAGAAYAARTTGAYARIREQFGISISKFEGVEEPLARIVATAYQLDAARRFTCAALNAGIHPAVISGIMKLHATERMRVAVDDAMDIHGGKAVIDGPQNYLGNLHRAVPVGITVEGANILTRNLIVFGQGAIRAHPYLLDEMNALADTDRERGLAAFDRAFWKHIGHSFQTLFRAFGRSWTFGAFALAPDAGDATPFYRQLSRYSAAFALCADMALLTLGGALKRKEMLSARFGDILSELYLLSAALKRWQDEGRQKEDFAALEWCMATGFKTIENRLAEILANLPNRFVAAFLKLVVQPFGARVLGPSDRVVHRCASLVLEPSAARDRLTPDLARVDDDGGFARLERAFKLVAATEAIAKRMRAAHIGDWKEAVAKGVITQAEGEQVAAAREAVTKVIEVDDFAPEALSPIYKKTGDVHQFFQELGEQRAAG</sequence>
<dbReference type="EC" id="1.3.8.8" evidence="5"/>
<dbReference type="Pfam" id="PF02771">
    <property type="entry name" value="Acyl-CoA_dh_N"/>
    <property type="match status" value="1"/>
</dbReference>
<dbReference type="NCBIfam" id="NF009586">
    <property type="entry name" value="PRK13026.1"/>
    <property type="match status" value="1"/>
</dbReference>
<dbReference type="Gene3D" id="2.40.110.10">
    <property type="entry name" value="Butyryl-CoA Dehydrogenase, subunit A, domain 2"/>
    <property type="match status" value="1"/>
</dbReference>
<feature type="domain" description="Acyl-CoA dehydrogenase/oxidase N-terminal" evidence="15">
    <location>
        <begin position="83"/>
        <end position="176"/>
    </location>
</feature>
<gene>
    <name evidence="17" type="ORF">GPL20_13280</name>
</gene>
<evidence type="ECO:0000259" key="15">
    <source>
        <dbReference type="Pfam" id="PF02771"/>
    </source>
</evidence>
<evidence type="ECO:0000256" key="7">
    <source>
        <dbReference type="ARBA" id="ARBA00022630"/>
    </source>
</evidence>
<evidence type="ECO:0000313" key="18">
    <source>
        <dbReference type="Proteomes" id="UP000449969"/>
    </source>
</evidence>
<evidence type="ECO:0000256" key="2">
    <source>
        <dbReference type="ARBA" id="ARBA00005005"/>
    </source>
</evidence>
<dbReference type="Pfam" id="PF00441">
    <property type="entry name" value="Acyl-CoA_dh_1"/>
    <property type="match status" value="1"/>
</dbReference>
<evidence type="ECO:0000256" key="11">
    <source>
        <dbReference type="ARBA" id="ARBA00023098"/>
    </source>
</evidence>
<evidence type="ECO:0000256" key="6">
    <source>
        <dbReference type="ARBA" id="ARBA00020144"/>
    </source>
</evidence>
<evidence type="ECO:0000256" key="10">
    <source>
        <dbReference type="ARBA" id="ARBA00023002"/>
    </source>
</evidence>
<protein>
    <recommendedName>
        <fullName evidence="6">Acyl-coenzyme A dehydrogenase</fullName>
        <ecNumber evidence="4">1.3.8.7</ecNumber>
        <ecNumber evidence="5">1.3.8.8</ecNumber>
    </recommendedName>
</protein>
<evidence type="ECO:0000259" key="14">
    <source>
        <dbReference type="Pfam" id="PF00441"/>
    </source>
</evidence>
<keyword evidence="9" id="KW-0276">Fatty acid metabolism</keyword>
<keyword evidence="8" id="KW-0274">FAD</keyword>
<feature type="domain" description="Acyl-CoA dehydrogenase/oxidase C-terminal" evidence="14">
    <location>
        <begin position="304"/>
        <end position="451"/>
    </location>
</feature>
<accession>A0A844T712</accession>
<dbReference type="InterPro" id="IPR015396">
    <property type="entry name" value="FadE_C"/>
</dbReference>
<evidence type="ECO:0000256" key="12">
    <source>
        <dbReference type="ARBA" id="ARBA00047882"/>
    </source>
</evidence>
<evidence type="ECO:0000256" key="13">
    <source>
        <dbReference type="ARBA" id="ARBA00049247"/>
    </source>
</evidence>
<evidence type="ECO:0000256" key="3">
    <source>
        <dbReference type="ARBA" id="ARBA00009347"/>
    </source>
</evidence>
<dbReference type="InterPro" id="IPR009100">
    <property type="entry name" value="AcylCoA_DH/oxidase_NM_dom_sf"/>
</dbReference>
<dbReference type="EMBL" id="WQNE01000009">
    <property type="protein sequence ID" value="MVT74006.1"/>
    <property type="molecule type" value="Genomic_DNA"/>
</dbReference>
<dbReference type="FunFam" id="2.40.110.10:FF:000010">
    <property type="entry name" value="Acyl-CoA dehydrogenase"/>
    <property type="match status" value="1"/>
</dbReference>
<reference evidence="17 18" key="1">
    <citation type="submission" date="2019-12" db="EMBL/GenBank/DDBJ databases">
        <title>Draft genome sequences Bradyrhizobium cajani AMBPC1010, Bradyrhizobium pachyrhizi AMBPC1040 and Bradyrhizobium yuanmingense ALSPC3051, three plant growth promoting strains isolated from nodules of Cajanus cajan L. in Dominican Republic.</title>
        <authorList>
            <person name="Flores-Felix J.D."/>
            <person name="Araujo J."/>
            <person name="Diaz-Alcantara C."/>
            <person name="Gonzalez-Andres F."/>
            <person name="Velazquez E."/>
        </authorList>
    </citation>
    <scope>NUCLEOTIDE SEQUENCE [LARGE SCALE GENOMIC DNA]</scope>
    <source>
        <strain evidence="17 18">1010</strain>
    </source>
</reference>
<dbReference type="GO" id="GO:0004466">
    <property type="term" value="F:long-chain fatty acyl-CoA dehydrogenase activity"/>
    <property type="evidence" value="ECO:0007669"/>
    <property type="project" value="UniProtKB-EC"/>
</dbReference>
<dbReference type="UniPathway" id="UPA00659"/>
<keyword evidence="10 17" id="KW-0560">Oxidoreductase</keyword>
<comment type="caution">
    <text evidence="17">The sequence shown here is derived from an EMBL/GenBank/DDBJ whole genome shotgun (WGS) entry which is preliminary data.</text>
</comment>
<dbReference type="GO" id="GO:0070991">
    <property type="term" value="F:medium-chain fatty acyl-CoA dehydrogenase activity"/>
    <property type="evidence" value="ECO:0007669"/>
    <property type="project" value="UniProtKB-EC"/>
</dbReference>
<dbReference type="AlphaFoldDB" id="A0A844T712"/>
<dbReference type="PANTHER" id="PTHR48083:SF33">
    <property type="entry name" value="ACYL-COENZYME A DEHYDROGENASE"/>
    <property type="match status" value="1"/>
</dbReference>
<dbReference type="NCBIfam" id="NF007000">
    <property type="entry name" value="PRK09463.1"/>
    <property type="match status" value="1"/>
</dbReference>
<feature type="domain" description="Acyl-CoA dehydrogenase C-terminal bacterial-type" evidence="16">
    <location>
        <begin position="458"/>
        <end position="730"/>
    </location>
</feature>
<dbReference type="InterPro" id="IPR037069">
    <property type="entry name" value="AcylCoA_DH/ox_N_sf"/>
</dbReference>
<evidence type="ECO:0000313" key="17">
    <source>
        <dbReference type="EMBL" id="MVT74006.1"/>
    </source>
</evidence>
<keyword evidence="18" id="KW-1185">Reference proteome</keyword>
<dbReference type="InterPro" id="IPR050741">
    <property type="entry name" value="Acyl-CoA_dehydrogenase"/>
</dbReference>
<dbReference type="Pfam" id="PF09317">
    <property type="entry name" value="ACDH_C"/>
    <property type="match status" value="1"/>
</dbReference>
<dbReference type="EC" id="1.3.8.7" evidence="4"/>
<keyword evidence="11" id="KW-0443">Lipid metabolism</keyword>
<comment type="pathway">
    <text evidence="2">Lipid metabolism; fatty acid beta-oxidation.</text>
</comment>
<dbReference type="GO" id="GO:0005737">
    <property type="term" value="C:cytoplasm"/>
    <property type="evidence" value="ECO:0007669"/>
    <property type="project" value="TreeGrafter"/>
</dbReference>
<dbReference type="FunFam" id="1.10.540.10:FF:000004">
    <property type="entry name" value="Acyl-CoA dehydrogenase"/>
    <property type="match status" value="1"/>
</dbReference>
<dbReference type="FunFam" id="1.20.140.10:FF:000009">
    <property type="entry name" value="Acyl-CoA dehydrogenase"/>
    <property type="match status" value="1"/>
</dbReference>